<dbReference type="KEGG" id="bvo:Pan97_47880"/>
<sequence length="236" mass="27286">MSSPSQSHPSSANFFCSNRFTTVLLGLFLIELIGISVDTYLDIRKRIQPRNLAEQAEQEIRKNYPKLRRELTTEIKTQAPNIAEAMSEQLIGSSPQIRQWLQETTRRQLRLGLHETTKLSSAQFQSFVRDNHAEIEELFVQLEETPEHTEEIVLDLESNIENSWGVQLQNQTENALSLHRKFNDKLEKINRGTSLTPKELLERRIVRIVRTLADERLPELPSSVLPQEIPSFEDNN</sequence>
<dbReference type="EMBL" id="CP036289">
    <property type="protein sequence ID" value="QDU77714.1"/>
    <property type="molecule type" value="Genomic_DNA"/>
</dbReference>
<reference evidence="3" key="1">
    <citation type="submission" date="2019-02" db="EMBL/GenBank/DDBJ databases">
        <title>Deep-cultivation of Planctomycetes and their phenomic and genomic characterization uncovers novel biology.</title>
        <authorList>
            <person name="Wiegand S."/>
            <person name="Jogler M."/>
            <person name="Boedeker C."/>
            <person name="Pinto D."/>
            <person name="Vollmers J."/>
            <person name="Rivas-Marin E."/>
            <person name="Kohn T."/>
            <person name="Peeters S.H."/>
            <person name="Heuer A."/>
            <person name="Rast P."/>
            <person name="Oberbeckmann S."/>
            <person name="Bunk B."/>
            <person name="Jeske O."/>
            <person name="Meyerdierks A."/>
            <person name="Storesund J.E."/>
            <person name="Kallscheuer N."/>
            <person name="Luecker S."/>
            <person name="Lage O.M."/>
            <person name="Pohl T."/>
            <person name="Merkel B.J."/>
            <person name="Hornburger P."/>
            <person name="Mueller R.-W."/>
            <person name="Bruemmer F."/>
            <person name="Labrenz M."/>
            <person name="Spormann A.M."/>
            <person name="Op den Camp H."/>
            <person name="Overmann J."/>
            <person name="Amann R."/>
            <person name="Jetten M.S.M."/>
            <person name="Mascher T."/>
            <person name="Medema M.H."/>
            <person name="Devos D.P."/>
            <person name="Kaster A.-K."/>
            <person name="Ovreas L."/>
            <person name="Rohde M."/>
            <person name="Galperin M.Y."/>
            <person name="Jogler C."/>
        </authorList>
    </citation>
    <scope>NUCLEOTIDE SEQUENCE [LARGE SCALE GENOMIC DNA]</scope>
    <source>
        <strain evidence="3">Pan97</strain>
    </source>
</reference>
<feature type="transmembrane region" description="Helical" evidence="1">
    <location>
        <begin position="20"/>
        <end position="41"/>
    </location>
</feature>
<evidence type="ECO:0000313" key="2">
    <source>
        <dbReference type="EMBL" id="QDU77714.1"/>
    </source>
</evidence>
<gene>
    <name evidence="2" type="ORF">Pan97_47880</name>
</gene>
<keyword evidence="1" id="KW-0472">Membrane</keyword>
<evidence type="ECO:0000256" key="1">
    <source>
        <dbReference type="SAM" id="Phobius"/>
    </source>
</evidence>
<dbReference type="Proteomes" id="UP000318626">
    <property type="component" value="Chromosome"/>
</dbReference>
<dbReference type="AlphaFoldDB" id="A0A518CEW7"/>
<keyword evidence="3" id="KW-1185">Reference proteome</keyword>
<organism evidence="2 3">
    <name type="scientific">Bremerella volcania</name>
    <dbReference type="NCBI Taxonomy" id="2527984"/>
    <lineage>
        <taxon>Bacteria</taxon>
        <taxon>Pseudomonadati</taxon>
        <taxon>Planctomycetota</taxon>
        <taxon>Planctomycetia</taxon>
        <taxon>Pirellulales</taxon>
        <taxon>Pirellulaceae</taxon>
        <taxon>Bremerella</taxon>
    </lineage>
</organism>
<dbReference type="RefSeq" id="WP_144976789.1">
    <property type="nucleotide sequence ID" value="NZ_CP036289.1"/>
</dbReference>
<protein>
    <submittedName>
        <fullName evidence="2">Uncharacterized protein</fullName>
    </submittedName>
</protein>
<keyword evidence="1" id="KW-1133">Transmembrane helix</keyword>
<evidence type="ECO:0000313" key="3">
    <source>
        <dbReference type="Proteomes" id="UP000318626"/>
    </source>
</evidence>
<keyword evidence="1" id="KW-0812">Transmembrane</keyword>
<name>A0A518CEW7_9BACT</name>
<proteinExistence type="predicted"/>
<dbReference type="OrthoDB" id="273411at2"/>
<accession>A0A518CEW7</accession>